<dbReference type="EMBL" id="OV696686">
    <property type="protein sequence ID" value="CAH1233173.1"/>
    <property type="molecule type" value="Genomic_DNA"/>
</dbReference>
<feature type="domain" description="PWWP" evidence="9">
    <location>
        <begin position="70"/>
        <end position="138"/>
    </location>
</feature>
<dbReference type="GO" id="GO:0004518">
    <property type="term" value="F:nuclease activity"/>
    <property type="evidence" value="ECO:0007669"/>
    <property type="project" value="UniProtKB-KW"/>
</dbReference>
<dbReference type="PANTHER" id="PTHR22930">
    <property type="match status" value="1"/>
</dbReference>
<feature type="transmembrane region" description="Helical" evidence="8">
    <location>
        <begin position="12"/>
        <end position="28"/>
    </location>
</feature>
<keyword evidence="7" id="KW-0539">Nucleus</keyword>
<dbReference type="AlphaFoldDB" id="A0A8J9YR67"/>
<keyword evidence="4" id="KW-0540">Nuclease</keyword>
<name>A0A8J9YR67_BRALA</name>
<dbReference type="InterPro" id="IPR000313">
    <property type="entry name" value="PWWP_dom"/>
</dbReference>
<evidence type="ECO:0000313" key="10">
    <source>
        <dbReference type="EMBL" id="CAH1233173.1"/>
    </source>
</evidence>
<dbReference type="GO" id="GO:0005634">
    <property type="term" value="C:nucleus"/>
    <property type="evidence" value="ECO:0007669"/>
    <property type="project" value="UniProtKB-SubCell"/>
</dbReference>
<dbReference type="PROSITE" id="PS50812">
    <property type="entry name" value="PWWP"/>
    <property type="match status" value="1"/>
</dbReference>
<evidence type="ECO:0000256" key="6">
    <source>
        <dbReference type="ARBA" id="ARBA00022801"/>
    </source>
</evidence>
<keyword evidence="6" id="KW-0378">Hydrolase</keyword>
<evidence type="ECO:0000256" key="1">
    <source>
        <dbReference type="ARBA" id="ARBA00001968"/>
    </source>
</evidence>
<feature type="transmembrane region" description="Helical" evidence="8">
    <location>
        <begin position="49"/>
        <end position="70"/>
    </location>
</feature>
<evidence type="ECO:0000313" key="11">
    <source>
        <dbReference type="Proteomes" id="UP000838412"/>
    </source>
</evidence>
<accession>A0A8J9YR67</accession>
<keyword evidence="5" id="KW-0479">Metal-binding</keyword>
<comment type="subcellular location">
    <subcellularLocation>
        <location evidence="2">Nucleus</location>
    </subcellularLocation>
</comment>
<dbReference type="InterPro" id="IPR045249">
    <property type="entry name" value="HARBI1-like"/>
</dbReference>
<comment type="similarity">
    <text evidence="3">Belongs to the HARBI1 family.</text>
</comment>
<dbReference type="PANTHER" id="PTHR22930:SF276">
    <property type="entry name" value="KRAB DOMAIN-CONTAINING PROTEIN"/>
    <property type="match status" value="1"/>
</dbReference>
<evidence type="ECO:0000256" key="5">
    <source>
        <dbReference type="ARBA" id="ARBA00022723"/>
    </source>
</evidence>
<evidence type="ECO:0000256" key="7">
    <source>
        <dbReference type="ARBA" id="ARBA00023242"/>
    </source>
</evidence>
<evidence type="ECO:0000256" key="2">
    <source>
        <dbReference type="ARBA" id="ARBA00004123"/>
    </source>
</evidence>
<keyword evidence="8" id="KW-0812">Transmembrane</keyword>
<dbReference type="InterPro" id="IPR027806">
    <property type="entry name" value="HARBI1_dom"/>
</dbReference>
<dbReference type="Pfam" id="PF13359">
    <property type="entry name" value="DDE_Tnp_4"/>
    <property type="match status" value="1"/>
</dbReference>
<evidence type="ECO:0000256" key="8">
    <source>
        <dbReference type="SAM" id="Phobius"/>
    </source>
</evidence>
<keyword evidence="11" id="KW-1185">Reference proteome</keyword>
<organism evidence="10 11">
    <name type="scientific">Branchiostoma lanceolatum</name>
    <name type="common">Common lancelet</name>
    <name type="synonym">Amphioxus lanceolatum</name>
    <dbReference type="NCBI Taxonomy" id="7740"/>
    <lineage>
        <taxon>Eukaryota</taxon>
        <taxon>Metazoa</taxon>
        <taxon>Chordata</taxon>
        <taxon>Cephalochordata</taxon>
        <taxon>Leptocardii</taxon>
        <taxon>Amphioxiformes</taxon>
        <taxon>Branchiostomatidae</taxon>
        <taxon>Branchiostoma</taxon>
    </lineage>
</organism>
<dbReference type="OrthoDB" id="2668416at2759"/>
<dbReference type="GO" id="GO:0016787">
    <property type="term" value="F:hydrolase activity"/>
    <property type="evidence" value="ECO:0007669"/>
    <property type="project" value="UniProtKB-KW"/>
</dbReference>
<reference evidence="10" key="1">
    <citation type="submission" date="2022-01" db="EMBL/GenBank/DDBJ databases">
        <authorList>
            <person name="Braso-Vives M."/>
        </authorList>
    </citation>
    <scope>NUCLEOTIDE SEQUENCE</scope>
</reference>
<evidence type="ECO:0000256" key="3">
    <source>
        <dbReference type="ARBA" id="ARBA00006958"/>
    </source>
</evidence>
<evidence type="ECO:0000259" key="9">
    <source>
        <dbReference type="PROSITE" id="PS50812"/>
    </source>
</evidence>
<dbReference type="Proteomes" id="UP000838412">
    <property type="component" value="Chromosome 1"/>
</dbReference>
<keyword evidence="8" id="KW-0472">Membrane</keyword>
<proteinExistence type="inferred from homology"/>
<dbReference type="GO" id="GO:0046872">
    <property type="term" value="F:metal ion binding"/>
    <property type="evidence" value="ECO:0007669"/>
    <property type="project" value="UniProtKB-KW"/>
</dbReference>
<keyword evidence="8" id="KW-1133">Transmembrane helix</keyword>
<sequence>MAGEAEACLLEIQQMMFIIFFSQVVQNQRRQERTQRRRRLRRIVRNRRVLGLNAAALAAAIAIADGGGPVERLVWTKERSSQWWEHLVLETYSNFEFYRRFRMRKDTFQFLELAREINGTNIPVKLLGDAAYPHLNWLLKAYPDNGHLTPGKQYVTYRLSRARMTIECAFGRLKGRWRCLSKRIDVDLDRVPTIVAACCVLHNVCEVHGEQFDEQLYMPAYDNDNLQAPQGRDVPNVCRDALTRMQNVT</sequence>
<gene>
    <name evidence="10" type="primary">Hypp622</name>
    <name evidence="10" type="ORF">BLAG_LOCUS2017</name>
</gene>
<evidence type="ECO:0000256" key="4">
    <source>
        <dbReference type="ARBA" id="ARBA00022722"/>
    </source>
</evidence>
<comment type="cofactor">
    <cofactor evidence="1">
        <name>a divalent metal cation</name>
        <dbReference type="ChEBI" id="CHEBI:60240"/>
    </cofactor>
</comment>
<protein>
    <submittedName>
        <fullName evidence="10">Hypp622 protein</fullName>
    </submittedName>
</protein>